<dbReference type="Proteomes" id="UP000831880">
    <property type="component" value="Chromosome"/>
</dbReference>
<dbReference type="RefSeq" id="WP_244753683.1">
    <property type="nucleotide sequence ID" value="NZ_CP095074.1"/>
</dbReference>
<dbReference type="InterPro" id="IPR019642">
    <property type="entry name" value="DUF2507"/>
</dbReference>
<keyword evidence="2" id="KW-1185">Reference proteome</keyword>
<protein>
    <submittedName>
        <fullName evidence="1">YslB family protein</fullName>
    </submittedName>
</protein>
<dbReference type="Gene3D" id="3.30.1380.20">
    <property type="entry name" value="Trafficking protein particle complex subunit 3"/>
    <property type="match status" value="1"/>
</dbReference>
<proteinExistence type="predicted"/>
<evidence type="ECO:0000313" key="2">
    <source>
        <dbReference type="Proteomes" id="UP000831880"/>
    </source>
</evidence>
<sequence length="100" mass="11713">MGKNIARETNLSTWEELYEFFQYMGWGELTLIKEKKKEIIFQLKGHIIEKRLSQKLYQVDFRLECGFLAQMTQVITGDTYECLEEKNLKGSVVEITAIKG</sequence>
<evidence type="ECO:0000313" key="1">
    <source>
        <dbReference type="EMBL" id="UOQ94074.1"/>
    </source>
</evidence>
<dbReference type="SUPFAM" id="SSF111126">
    <property type="entry name" value="Ligand-binding domain in the NO signalling and Golgi transport"/>
    <property type="match status" value="1"/>
</dbReference>
<dbReference type="Pfam" id="PF10702">
    <property type="entry name" value="DUF2507"/>
    <property type="match status" value="1"/>
</dbReference>
<accession>A0ABY4H158</accession>
<name>A0ABY4H158_9BACI</name>
<reference evidence="1 2" key="1">
    <citation type="submission" date="2022-04" db="EMBL/GenBank/DDBJ databases">
        <title>Halobacillus sp. isolated from saltern.</title>
        <authorList>
            <person name="Won M."/>
            <person name="Lee C.-M."/>
            <person name="Woen H.-Y."/>
            <person name="Kwon S.-W."/>
        </authorList>
    </citation>
    <scope>NUCLEOTIDE SEQUENCE [LARGE SCALE GENOMIC DNA]</scope>
    <source>
        <strain evidence="1 2">SSTM10-2</strain>
    </source>
</reference>
<dbReference type="EMBL" id="CP095074">
    <property type="protein sequence ID" value="UOQ94074.1"/>
    <property type="molecule type" value="Genomic_DNA"/>
</dbReference>
<organism evidence="1 2">
    <name type="scientific">Halobacillus shinanisalinarum</name>
    <dbReference type="NCBI Taxonomy" id="2932258"/>
    <lineage>
        <taxon>Bacteria</taxon>
        <taxon>Bacillati</taxon>
        <taxon>Bacillota</taxon>
        <taxon>Bacilli</taxon>
        <taxon>Bacillales</taxon>
        <taxon>Bacillaceae</taxon>
        <taxon>Halobacillus</taxon>
    </lineage>
</organism>
<gene>
    <name evidence="1" type="ORF">MUO14_03645</name>
</gene>
<dbReference type="InterPro" id="IPR024096">
    <property type="entry name" value="NO_sig/Golgi_transp_ligand-bd"/>
</dbReference>